<protein>
    <submittedName>
        <fullName evidence="4">Unannotated protein</fullName>
    </submittedName>
</protein>
<evidence type="ECO:0000259" key="2">
    <source>
        <dbReference type="Pfam" id="PF00534"/>
    </source>
</evidence>
<dbReference type="EMBL" id="CAFABE010000012">
    <property type="protein sequence ID" value="CAB4821380.1"/>
    <property type="molecule type" value="Genomic_DNA"/>
</dbReference>
<dbReference type="SUPFAM" id="SSF53756">
    <property type="entry name" value="UDP-Glycosyltransferase/glycogen phosphorylase"/>
    <property type="match status" value="1"/>
</dbReference>
<dbReference type="Pfam" id="PF13439">
    <property type="entry name" value="Glyco_transf_4"/>
    <property type="match status" value="1"/>
</dbReference>
<reference evidence="4" key="1">
    <citation type="submission" date="2020-05" db="EMBL/GenBank/DDBJ databases">
        <authorList>
            <person name="Chiriac C."/>
            <person name="Salcher M."/>
            <person name="Ghai R."/>
            <person name="Kavagutti S V."/>
        </authorList>
    </citation>
    <scope>NUCLEOTIDE SEQUENCE</scope>
</reference>
<dbReference type="GO" id="GO:0016757">
    <property type="term" value="F:glycosyltransferase activity"/>
    <property type="evidence" value="ECO:0007669"/>
    <property type="project" value="InterPro"/>
</dbReference>
<dbReference type="Pfam" id="PF00534">
    <property type="entry name" value="Glycos_transf_1"/>
    <property type="match status" value="1"/>
</dbReference>
<accession>A0A6J6ZI16</accession>
<evidence type="ECO:0000256" key="1">
    <source>
        <dbReference type="ARBA" id="ARBA00022679"/>
    </source>
</evidence>
<evidence type="ECO:0000259" key="3">
    <source>
        <dbReference type="Pfam" id="PF13439"/>
    </source>
</evidence>
<dbReference type="InterPro" id="IPR001296">
    <property type="entry name" value="Glyco_trans_1"/>
</dbReference>
<dbReference type="InterPro" id="IPR028098">
    <property type="entry name" value="Glyco_trans_4-like_N"/>
</dbReference>
<gene>
    <name evidence="4" type="ORF">UFOPK3164_00442</name>
</gene>
<proteinExistence type="predicted"/>
<dbReference type="Gene3D" id="3.40.50.2000">
    <property type="entry name" value="Glycogen Phosphorylase B"/>
    <property type="match status" value="2"/>
</dbReference>
<feature type="domain" description="Glycosyltransferase subfamily 4-like N-terminal" evidence="3">
    <location>
        <begin position="26"/>
        <end position="184"/>
    </location>
</feature>
<organism evidence="4">
    <name type="scientific">freshwater metagenome</name>
    <dbReference type="NCBI Taxonomy" id="449393"/>
    <lineage>
        <taxon>unclassified sequences</taxon>
        <taxon>metagenomes</taxon>
        <taxon>ecological metagenomes</taxon>
    </lineage>
</organism>
<evidence type="ECO:0000313" key="4">
    <source>
        <dbReference type="EMBL" id="CAB4821380.1"/>
    </source>
</evidence>
<dbReference type="PANTHER" id="PTHR46401:SF2">
    <property type="entry name" value="GLYCOSYLTRANSFERASE WBBK-RELATED"/>
    <property type="match status" value="1"/>
</dbReference>
<dbReference type="CDD" id="cd03809">
    <property type="entry name" value="GT4_MtfB-like"/>
    <property type="match status" value="1"/>
</dbReference>
<name>A0A6J6ZI16_9ZZZZ</name>
<dbReference type="PANTHER" id="PTHR46401">
    <property type="entry name" value="GLYCOSYLTRANSFERASE WBBK-RELATED"/>
    <property type="match status" value="1"/>
</dbReference>
<feature type="domain" description="Glycosyl transferase family 1" evidence="2">
    <location>
        <begin position="195"/>
        <end position="353"/>
    </location>
</feature>
<keyword evidence="1" id="KW-0808">Transferase</keyword>
<dbReference type="GO" id="GO:0009103">
    <property type="term" value="P:lipopolysaccharide biosynthetic process"/>
    <property type="evidence" value="ECO:0007669"/>
    <property type="project" value="TreeGrafter"/>
</dbReference>
<sequence length="380" mass="40912">MPEHQGSDAPLKVAIDATPLLGVPTGVGVFTSSLLSSLSQLSDLELSAFAISWRTRDQLGSRLPEHVTSEQRAMPARPLTWLWSRSNLLHAEYFLGDNDIVHGTNFTVPPTKKAGEVVTVHDLTFMRFPELCQPDTLRYPRLIERALRRGAVVHTPSRFVAEEVRDSFRTEPNQVVAIHSGIPTLAPPDFDGANLLVPDGRPYVLSIGTAEPRKDLPGLVRAFRAVADEFPELLLVLAGPSGWGSDDLGDAIEASGVQDRILQTGFVSDSILSALLSKARVLTYPSLYEGFGFPPLQAMACGVPVVTTRAGAVNEVVGGASLMVEPHDLEALSGALVTAVGDEAQRSVLKTAGTTRVGDFSWESTAIQMHDLYRRVAGSS</sequence>
<dbReference type="AlphaFoldDB" id="A0A6J6ZI16"/>